<keyword evidence="1" id="KW-0472">Membrane</keyword>
<dbReference type="Proteomes" id="UP000288293">
    <property type="component" value="Unassembled WGS sequence"/>
</dbReference>
<dbReference type="AlphaFoldDB" id="A0A432W3I5"/>
<evidence type="ECO:0000313" key="3">
    <source>
        <dbReference type="Proteomes" id="UP000288293"/>
    </source>
</evidence>
<feature type="transmembrane region" description="Helical" evidence="1">
    <location>
        <begin position="21"/>
        <end position="40"/>
    </location>
</feature>
<keyword evidence="1" id="KW-0812">Transmembrane</keyword>
<dbReference type="RefSeq" id="WP_126804318.1">
    <property type="nucleotide sequence ID" value="NZ_PIPL01000003.1"/>
</dbReference>
<comment type="caution">
    <text evidence="2">The sequence shown here is derived from an EMBL/GenBank/DDBJ whole genome shotgun (WGS) entry which is preliminary data.</text>
</comment>
<evidence type="ECO:0000256" key="1">
    <source>
        <dbReference type="SAM" id="Phobius"/>
    </source>
</evidence>
<evidence type="ECO:0000313" key="2">
    <source>
        <dbReference type="EMBL" id="RUO23897.1"/>
    </source>
</evidence>
<feature type="transmembrane region" description="Helical" evidence="1">
    <location>
        <begin position="46"/>
        <end position="67"/>
    </location>
</feature>
<dbReference type="EMBL" id="PIPL01000003">
    <property type="protein sequence ID" value="RUO23897.1"/>
    <property type="molecule type" value="Genomic_DNA"/>
</dbReference>
<accession>A0A432W3I5</accession>
<reference evidence="2 3" key="1">
    <citation type="journal article" date="2011" name="Front. Microbiol.">
        <title>Genomic signatures of strain selection and enhancement in Bacillus atrophaeus var. globigii, a historical biowarfare simulant.</title>
        <authorList>
            <person name="Gibbons H.S."/>
            <person name="Broomall S.M."/>
            <person name="McNew L.A."/>
            <person name="Daligault H."/>
            <person name="Chapman C."/>
            <person name="Bruce D."/>
            <person name="Karavis M."/>
            <person name="Krepps M."/>
            <person name="McGregor P.A."/>
            <person name="Hong C."/>
            <person name="Park K.H."/>
            <person name="Akmal A."/>
            <person name="Feldman A."/>
            <person name="Lin J.S."/>
            <person name="Chang W.E."/>
            <person name="Higgs B.W."/>
            <person name="Demirev P."/>
            <person name="Lindquist J."/>
            <person name="Liem A."/>
            <person name="Fochler E."/>
            <person name="Read T.D."/>
            <person name="Tapia R."/>
            <person name="Johnson S."/>
            <person name="Bishop-Lilly K.A."/>
            <person name="Detter C."/>
            <person name="Han C."/>
            <person name="Sozhamannan S."/>
            <person name="Rosenzweig C.N."/>
            <person name="Skowronski E.W."/>
        </authorList>
    </citation>
    <scope>NUCLEOTIDE SEQUENCE [LARGE SCALE GENOMIC DNA]</scope>
    <source>
        <strain evidence="2 3">MLST1</strain>
    </source>
</reference>
<sequence length="95" mass="10780">MNYFLALVLPPLALYLSGKRLQVVISLVLFVMAIWTLWLANEEIFMGGYAAGPVLYVISLIHAFVFVHRFYQQEAGEVHPHRGTDTQSKPTDKTE</sequence>
<gene>
    <name evidence="2" type="ORF">CWE09_12155</name>
</gene>
<dbReference type="OrthoDB" id="6401968at2"/>
<keyword evidence="3" id="KW-1185">Reference proteome</keyword>
<keyword evidence="1" id="KW-1133">Transmembrane helix</keyword>
<organism evidence="2 3">
    <name type="scientific">Aliidiomarina minuta</name>
    <dbReference type="NCBI Taxonomy" id="880057"/>
    <lineage>
        <taxon>Bacteria</taxon>
        <taxon>Pseudomonadati</taxon>
        <taxon>Pseudomonadota</taxon>
        <taxon>Gammaproteobacteria</taxon>
        <taxon>Alteromonadales</taxon>
        <taxon>Idiomarinaceae</taxon>
        <taxon>Aliidiomarina</taxon>
    </lineage>
</organism>
<protein>
    <submittedName>
        <fullName evidence="2">Uncharacterized protein</fullName>
    </submittedName>
</protein>
<proteinExistence type="predicted"/>
<name>A0A432W3I5_9GAMM</name>